<feature type="transmembrane region" description="Helical" evidence="1">
    <location>
        <begin position="6"/>
        <end position="32"/>
    </location>
</feature>
<dbReference type="RefSeq" id="WP_378553737.1">
    <property type="nucleotide sequence ID" value="NZ_JBHSBA010000015.1"/>
</dbReference>
<keyword evidence="1" id="KW-0472">Membrane</keyword>
<keyword evidence="1" id="KW-1133">Transmembrane helix</keyword>
<gene>
    <name evidence="2" type="ORF">ACFOW8_24115</name>
</gene>
<sequence length="53" mass="5944">MAFLIPLIIAFVSMTTAVVVASYATVSLTYWFESRRIRPERPDPELALTVRSG</sequence>
<organism evidence="2 3">
    <name type="scientific">Nocardia rhizosphaerae</name>
    <dbReference type="NCBI Taxonomy" id="1691571"/>
    <lineage>
        <taxon>Bacteria</taxon>
        <taxon>Bacillati</taxon>
        <taxon>Actinomycetota</taxon>
        <taxon>Actinomycetes</taxon>
        <taxon>Mycobacteriales</taxon>
        <taxon>Nocardiaceae</taxon>
        <taxon>Nocardia</taxon>
    </lineage>
</organism>
<evidence type="ECO:0000256" key="1">
    <source>
        <dbReference type="SAM" id="Phobius"/>
    </source>
</evidence>
<keyword evidence="1" id="KW-0812">Transmembrane</keyword>
<evidence type="ECO:0000313" key="3">
    <source>
        <dbReference type="Proteomes" id="UP001595767"/>
    </source>
</evidence>
<proteinExistence type="predicted"/>
<comment type="caution">
    <text evidence="2">The sequence shown here is derived from an EMBL/GenBank/DDBJ whole genome shotgun (WGS) entry which is preliminary data.</text>
</comment>
<keyword evidence="3" id="KW-1185">Reference proteome</keyword>
<accession>A0ABV8LC06</accession>
<name>A0ABV8LC06_9NOCA</name>
<protein>
    <submittedName>
        <fullName evidence="2">Uncharacterized protein</fullName>
    </submittedName>
</protein>
<evidence type="ECO:0000313" key="2">
    <source>
        <dbReference type="EMBL" id="MFC4128016.1"/>
    </source>
</evidence>
<reference evidence="3" key="1">
    <citation type="journal article" date="2019" name="Int. J. Syst. Evol. Microbiol.">
        <title>The Global Catalogue of Microorganisms (GCM) 10K type strain sequencing project: providing services to taxonomists for standard genome sequencing and annotation.</title>
        <authorList>
            <consortium name="The Broad Institute Genomics Platform"/>
            <consortium name="The Broad Institute Genome Sequencing Center for Infectious Disease"/>
            <person name="Wu L."/>
            <person name="Ma J."/>
        </authorList>
    </citation>
    <scope>NUCLEOTIDE SEQUENCE [LARGE SCALE GENOMIC DNA]</scope>
    <source>
        <strain evidence="3">CGMCC 4.7204</strain>
    </source>
</reference>
<dbReference type="Proteomes" id="UP001595767">
    <property type="component" value="Unassembled WGS sequence"/>
</dbReference>
<dbReference type="EMBL" id="JBHSBA010000015">
    <property type="protein sequence ID" value="MFC4128016.1"/>
    <property type="molecule type" value="Genomic_DNA"/>
</dbReference>